<reference evidence="2 3" key="1">
    <citation type="submission" date="2015-01" db="EMBL/GenBank/DDBJ databases">
        <authorList>
            <person name="Xiang T."/>
            <person name="Song Y."/>
            <person name="Huang L."/>
            <person name="Wang B."/>
            <person name="Wu P."/>
        </authorList>
    </citation>
    <scope>NUCLEOTIDE SEQUENCE [LARGE SCALE GENOMIC DNA]</scope>
    <source>
        <strain evidence="2 3">CcD93</strain>
    </source>
</reference>
<sequence>MYVNMYENINQNKKNDIKNSGQKKTSKNKKNQNLNLLK</sequence>
<evidence type="ECO:0000313" key="2">
    <source>
        <dbReference type="EMBL" id="CEN51908.1"/>
    </source>
</evidence>
<protein>
    <submittedName>
        <fullName evidence="2">Uncharacterized protein</fullName>
    </submittedName>
</protein>
<proteinExistence type="predicted"/>
<accession>A0A0B7IPI7</accession>
<feature type="compositionally biased region" description="Low complexity" evidence="1">
    <location>
        <begin position="8"/>
        <end position="23"/>
    </location>
</feature>
<dbReference type="Proteomes" id="UP000038200">
    <property type="component" value="Unassembled WGS sequence"/>
</dbReference>
<dbReference type="AlphaFoldDB" id="A0A0B7IPI7"/>
<dbReference type="EMBL" id="CDOL01000112">
    <property type="protein sequence ID" value="CEN51908.1"/>
    <property type="molecule type" value="Genomic_DNA"/>
</dbReference>
<name>A0A0B7IPI7_9FLAO</name>
<evidence type="ECO:0000256" key="1">
    <source>
        <dbReference type="SAM" id="MobiDB-lite"/>
    </source>
</evidence>
<evidence type="ECO:0000313" key="3">
    <source>
        <dbReference type="Proteomes" id="UP000038200"/>
    </source>
</evidence>
<feature type="region of interest" description="Disordered" evidence="1">
    <location>
        <begin position="1"/>
        <end position="38"/>
    </location>
</feature>
<gene>
    <name evidence="2" type="ORF">CCAND93_20034</name>
</gene>
<organism evidence="2 3">
    <name type="scientific">Capnocytophaga canis</name>
    <dbReference type="NCBI Taxonomy" id="1848903"/>
    <lineage>
        <taxon>Bacteria</taxon>
        <taxon>Pseudomonadati</taxon>
        <taxon>Bacteroidota</taxon>
        <taxon>Flavobacteriia</taxon>
        <taxon>Flavobacteriales</taxon>
        <taxon>Flavobacteriaceae</taxon>
        <taxon>Capnocytophaga</taxon>
    </lineage>
</organism>